<sequence>MYKFEGLKERFGKRYILIISVIFGILLFLFLYSNVRPKDLDIREGHLASETIRANKSIENKAETEEKKRLAEEAVTPKYNFDESIGHLRVEATIQLYEDINETRRELKERYDAKVAKAKKDEVVKYPTVEEHVALLKSKFEKVSAEALAYYQTIPNVFYESVFQLDDEKLALVRDTSVNIIEETMKEHIRSDNIASIKQNAYDQIRLSELDNSEQQLVRYITDNAIVVNEVLDEKKTEEMKEAARANVSPVMIYYGEVIVREGVQIDSRAYQKLKLLGLTNQTPSMFPVVALVLLIVLQIALLLWLVRTTTHEKQQFRFINFYVFMMLISVLLMKAVAVFLTENLSFVPMIFPAGFVPLILNLFISRRASVLGALFQVAFASFVFYDLGGTSTMVMITMTYLFTGLMATLIQRERIGRQIAPAVIWLILFPVIFVFIMTIYQGMNLGDDYMVASLLSAFIGSLFSYLMSIGLHPYIELLLNDDSVLVLNELSNPNHPLLKQLLEEAPGTYHHSMMVASLSANAVAEIGGRSLLTRVACYYHDIGKIKHVNFFVENLPAGADNPHNFLLPEDSKEIIFSHVSEGVKILKKEKMPQLVIDICQQHHGTTLMSFFYAKAKERNPDVTEADFRYPGPRPQTREAAVVSLADTCEAAIRAMKEPTNEKIAEFVYDLVERRILDGQLDESGLTLAEIRIVEKSLINGLCSTFHSRIEYPKMKKELKESEK</sequence>
<evidence type="ECO:0000256" key="1">
    <source>
        <dbReference type="SAM" id="Coils"/>
    </source>
</evidence>
<feature type="transmembrane region" description="Helical" evidence="2">
    <location>
        <begin position="450"/>
        <end position="468"/>
    </location>
</feature>
<dbReference type="NCBIfam" id="TIGR00277">
    <property type="entry name" value="HDIG"/>
    <property type="match status" value="1"/>
</dbReference>
<dbReference type="SMART" id="SM00471">
    <property type="entry name" value="HDc"/>
    <property type="match status" value="1"/>
</dbReference>
<dbReference type="InterPro" id="IPR006674">
    <property type="entry name" value="HD_domain"/>
</dbReference>
<dbReference type="InterPro" id="IPR011621">
    <property type="entry name" value="Metal-dep_PHydrolase_7TM_intra"/>
</dbReference>
<accession>A0AAE9XLR2</accession>
<dbReference type="InterPro" id="IPR011624">
    <property type="entry name" value="Metal-dep_PHydrolase_7TM_extra"/>
</dbReference>
<dbReference type="Gene3D" id="1.10.3210.10">
    <property type="entry name" value="Hypothetical protein af1432"/>
    <property type="match status" value="1"/>
</dbReference>
<evidence type="ECO:0000256" key="2">
    <source>
        <dbReference type="SAM" id="Phobius"/>
    </source>
</evidence>
<reference evidence="4" key="1">
    <citation type="submission" date="2023-01" db="EMBL/GenBank/DDBJ databases">
        <title>Oxazolidinone resistance genes in florfenicol resistant enterococci from beef cattle and veal calves at slaughter.</title>
        <authorList>
            <person name="Biggel M."/>
        </authorList>
    </citation>
    <scope>NUCLEOTIDE SEQUENCE</scope>
    <source>
        <strain evidence="4">K204-1</strain>
    </source>
</reference>
<proteinExistence type="predicted"/>
<dbReference type="PROSITE" id="PS51831">
    <property type="entry name" value="HD"/>
    <property type="match status" value="1"/>
</dbReference>
<gene>
    <name evidence="4" type="ORF">PML95_07725</name>
</gene>
<name>A0AAE9XLR2_9ENTE</name>
<dbReference type="EMBL" id="CP116507">
    <property type="protein sequence ID" value="WCG22283.1"/>
    <property type="molecule type" value="Genomic_DNA"/>
</dbReference>
<dbReference type="Pfam" id="PF07698">
    <property type="entry name" value="7TM-7TMR_HD"/>
    <property type="match status" value="1"/>
</dbReference>
<dbReference type="CDD" id="cd00077">
    <property type="entry name" value="HDc"/>
    <property type="match status" value="1"/>
</dbReference>
<dbReference type="AlphaFoldDB" id="A0AAE9XLR2"/>
<dbReference type="InterPro" id="IPR006675">
    <property type="entry name" value="HDIG_dom"/>
</dbReference>
<feature type="transmembrane region" description="Helical" evidence="2">
    <location>
        <begin position="286"/>
        <end position="307"/>
    </location>
</feature>
<organism evidence="4 5">
    <name type="scientific">Vagococcus lutrae</name>
    <dbReference type="NCBI Taxonomy" id="81947"/>
    <lineage>
        <taxon>Bacteria</taxon>
        <taxon>Bacillati</taxon>
        <taxon>Bacillota</taxon>
        <taxon>Bacilli</taxon>
        <taxon>Lactobacillales</taxon>
        <taxon>Enterococcaceae</taxon>
        <taxon>Vagococcus</taxon>
    </lineage>
</organism>
<dbReference type="Pfam" id="PF07697">
    <property type="entry name" value="7TMR-HDED"/>
    <property type="match status" value="1"/>
</dbReference>
<keyword evidence="2" id="KW-1133">Transmembrane helix</keyword>
<keyword evidence="1" id="KW-0175">Coiled coil</keyword>
<dbReference type="InterPro" id="IPR003607">
    <property type="entry name" value="HD/PDEase_dom"/>
</dbReference>
<feature type="transmembrane region" description="Helical" evidence="2">
    <location>
        <begin position="347"/>
        <end position="364"/>
    </location>
</feature>
<dbReference type="InterPro" id="IPR052722">
    <property type="entry name" value="PgpH_phosphodiesterase"/>
</dbReference>
<dbReference type="RefSeq" id="WP_202584708.1">
    <property type="nucleotide sequence ID" value="NZ_BKBT01000001.1"/>
</dbReference>
<feature type="transmembrane region" description="Helical" evidence="2">
    <location>
        <begin position="319"/>
        <end position="341"/>
    </location>
</feature>
<dbReference type="SUPFAM" id="SSF109604">
    <property type="entry name" value="HD-domain/PDEase-like"/>
    <property type="match status" value="1"/>
</dbReference>
<keyword evidence="2" id="KW-0472">Membrane</keyword>
<evidence type="ECO:0000313" key="5">
    <source>
        <dbReference type="Proteomes" id="UP001179600"/>
    </source>
</evidence>
<feature type="domain" description="HD" evidence="3">
    <location>
        <begin position="509"/>
        <end position="652"/>
    </location>
</feature>
<evidence type="ECO:0000259" key="3">
    <source>
        <dbReference type="PROSITE" id="PS51831"/>
    </source>
</evidence>
<keyword evidence="2" id="KW-0812">Transmembrane</keyword>
<feature type="transmembrane region" description="Helical" evidence="2">
    <location>
        <begin position="12"/>
        <end position="32"/>
    </location>
</feature>
<protein>
    <submittedName>
        <fullName evidence="4">HDIG domain-containing protein</fullName>
    </submittedName>
</protein>
<feature type="coiled-coil region" evidence="1">
    <location>
        <begin position="48"/>
        <end position="117"/>
    </location>
</feature>
<evidence type="ECO:0000313" key="4">
    <source>
        <dbReference type="EMBL" id="WCG22283.1"/>
    </source>
</evidence>
<dbReference type="Proteomes" id="UP001179600">
    <property type="component" value="Chromosome"/>
</dbReference>
<feature type="transmembrane region" description="Helical" evidence="2">
    <location>
        <begin position="423"/>
        <end position="444"/>
    </location>
</feature>
<dbReference type="PANTHER" id="PTHR36442:SF1">
    <property type="entry name" value="CYCLIC-DI-AMP PHOSPHODIESTERASE PGPH"/>
    <property type="match status" value="1"/>
</dbReference>
<dbReference type="Pfam" id="PF01966">
    <property type="entry name" value="HD"/>
    <property type="match status" value="1"/>
</dbReference>
<dbReference type="PANTHER" id="PTHR36442">
    <property type="entry name" value="CYCLIC-DI-AMP PHOSPHODIESTERASE PGPH"/>
    <property type="match status" value="1"/>
</dbReference>